<dbReference type="Proteomes" id="UP001501747">
    <property type="component" value="Unassembled WGS sequence"/>
</dbReference>
<dbReference type="SUPFAM" id="SSF53927">
    <property type="entry name" value="Cytidine deaminase-like"/>
    <property type="match status" value="1"/>
</dbReference>
<protein>
    <submittedName>
        <fullName evidence="2">Cytidine deaminase</fullName>
    </submittedName>
</protein>
<accession>A0ABP7T9W0</accession>
<evidence type="ECO:0000259" key="1">
    <source>
        <dbReference type="Pfam" id="PF00383"/>
    </source>
</evidence>
<dbReference type="InterPro" id="IPR016193">
    <property type="entry name" value="Cytidine_deaminase-like"/>
</dbReference>
<dbReference type="Pfam" id="PF00383">
    <property type="entry name" value="dCMP_cyt_deam_1"/>
    <property type="match status" value="1"/>
</dbReference>
<dbReference type="CDD" id="cd01283">
    <property type="entry name" value="cytidine_deaminase"/>
    <property type="match status" value="1"/>
</dbReference>
<dbReference type="InterPro" id="IPR002125">
    <property type="entry name" value="CMP_dCMP_dom"/>
</dbReference>
<dbReference type="EMBL" id="BAABAL010000018">
    <property type="protein sequence ID" value="GAA4023221.1"/>
    <property type="molecule type" value="Genomic_DNA"/>
</dbReference>
<dbReference type="Gene3D" id="3.40.140.10">
    <property type="entry name" value="Cytidine Deaminase, domain 2"/>
    <property type="match status" value="1"/>
</dbReference>
<keyword evidence="3" id="KW-1185">Reference proteome</keyword>
<proteinExistence type="predicted"/>
<evidence type="ECO:0000313" key="3">
    <source>
        <dbReference type="Proteomes" id="UP001501747"/>
    </source>
</evidence>
<comment type="caution">
    <text evidence="2">The sequence shown here is derived from an EMBL/GenBank/DDBJ whole genome shotgun (WGS) entry which is preliminary data.</text>
</comment>
<sequence>MKEIHRGRLAAMTLDQRLIDVATELLDRRWPLADFAVAAAVRLDDGEILTSVGLDNINAGAGLCAETGALCQAYTLDRRVTASACVCRNDGAVGILAPCGICQERLALWGPDVQVAVADRAAPSGWSARALAELNPFYWATHFTDGTTWPSAAEHT</sequence>
<dbReference type="NCBIfam" id="NF006155">
    <property type="entry name" value="PRK08298.1"/>
    <property type="match status" value="1"/>
</dbReference>
<organism evidence="2 3">
    <name type="scientific">Allokutzneria multivorans</name>
    <dbReference type="NCBI Taxonomy" id="1142134"/>
    <lineage>
        <taxon>Bacteria</taxon>
        <taxon>Bacillati</taxon>
        <taxon>Actinomycetota</taxon>
        <taxon>Actinomycetes</taxon>
        <taxon>Pseudonocardiales</taxon>
        <taxon>Pseudonocardiaceae</taxon>
        <taxon>Allokutzneria</taxon>
    </lineage>
</organism>
<gene>
    <name evidence="2" type="ORF">GCM10022247_54420</name>
</gene>
<evidence type="ECO:0000313" key="2">
    <source>
        <dbReference type="EMBL" id="GAA4023221.1"/>
    </source>
</evidence>
<feature type="domain" description="CMP/dCMP-type deaminase" evidence="1">
    <location>
        <begin position="13"/>
        <end position="110"/>
    </location>
</feature>
<reference evidence="3" key="1">
    <citation type="journal article" date="2019" name="Int. J. Syst. Evol. Microbiol.">
        <title>The Global Catalogue of Microorganisms (GCM) 10K type strain sequencing project: providing services to taxonomists for standard genome sequencing and annotation.</title>
        <authorList>
            <consortium name="The Broad Institute Genomics Platform"/>
            <consortium name="The Broad Institute Genome Sequencing Center for Infectious Disease"/>
            <person name="Wu L."/>
            <person name="Ma J."/>
        </authorList>
    </citation>
    <scope>NUCLEOTIDE SEQUENCE [LARGE SCALE GENOMIC DNA]</scope>
    <source>
        <strain evidence="3">JCM 17342</strain>
    </source>
</reference>
<name>A0ABP7T9W0_9PSEU</name>